<evidence type="ECO:0000256" key="3">
    <source>
        <dbReference type="ARBA" id="ARBA00022679"/>
    </source>
</evidence>
<dbReference type="FunFam" id="3.40.50.2000:FF:000103">
    <property type="entry name" value="Glycosyltransferase"/>
    <property type="match status" value="1"/>
</dbReference>
<evidence type="ECO:0000313" key="7">
    <source>
        <dbReference type="Proteomes" id="UP000655225"/>
    </source>
</evidence>
<organism evidence="6 7">
    <name type="scientific">Tetracentron sinense</name>
    <name type="common">Spur-leaf</name>
    <dbReference type="NCBI Taxonomy" id="13715"/>
    <lineage>
        <taxon>Eukaryota</taxon>
        <taxon>Viridiplantae</taxon>
        <taxon>Streptophyta</taxon>
        <taxon>Embryophyta</taxon>
        <taxon>Tracheophyta</taxon>
        <taxon>Spermatophyta</taxon>
        <taxon>Magnoliopsida</taxon>
        <taxon>Trochodendrales</taxon>
        <taxon>Trochodendraceae</taxon>
        <taxon>Tetracentron</taxon>
    </lineage>
</organism>
<dbReference type="PROSITE" id="PS00375">
    <property type="entry name" value="UDPGT"/>
    <property type="match status" value="1"/>
</dbReference>
<dbReference type="GO" id="GO:0035251">
    <property type="term" value="F:UDP-glucosyltransferase activity"/>
    <property type="evidence" value="ECO:0007669"/>
    <property type="project" value="TreeGrafter"/>
</dbReference>
<dbReference type="EC" id="2.4.1.-" evidence="5"/>
<sequence length="502" mass="55873">MNTSKHIVMLPFMAQGHIIPFLALARKIQQHTGYTITIVNTPLNVRYLQSTISSDTNTNTIRVAELPFCSSDHGLPPNSENTDSMPPHQFIKLMAASQSLQPSFHRLVSTMVEQEGRPPLCIISDVFLGWAVDVAKSVGTSHVSFTTGGGYGTAAYFSLWLNLPHRSTDSDEFTLPGFPDWCRFHRSQLHPFLRAADGTDPWSRFFQKQIPLSLGSNGMLCNSVEEIEPLGLELLRKNTGLPVWAIGPLLPPSFLRSSSGSNISYSRVGKEPSIAPERCIQWLDFHPPASVLYISFGSQNTISASQMMELAMGVEASGKPFIWVIRPPFGFDVKGEFRSEWLPEGFEERVTEKRQGLLVHKWAPQLEILSHKSTGAFLSHCGWNSALESLCQGVPIIGWPLAGEQAYNSKMMEEEMGVCVELARGLQSTVVRLDVERIIELVVCNKGKGEEMRRKAMEIAEKIRAAVREEGNQKGSSLRALDDFQMTILLKKREEEGVISDN</sequence>
<dbReference type="SUPFAM" id="SSF53756">
    <property type="entry name" value="UDP-Glycosyltransferase/glycogen phosphorylase"/>
    <property type="match status" value="1"/>
</dbReference>
<dbReference type="EMBL" id="JABCRI010000008">
    <property type="protein sequence ID" value="KAF8402207.1"/>
    <property type="molecule type" value="Genomic_DNA"/>
</dbReference>
<comment type="caution">
    <text evidence="6">The sequence shown here is derived from an EMBL/GenBank/DDBJ whole genome shotgun (WGS) entry which is preliminary data.</text>
</comment>
<dbReference type="Proteomes" id="UP000655225">
    <property type="component" value="Unassembled WGS sequence"/>
</dbReference>
<dbReference type="InterPro" id="IPR002213">
    <property type="entry name" value="UDP_glucos_trans"/>
</dbReference>
<dbReference type="Pfam" id="PF00201">
    <property type="entry name" value="UDPGT"/>
    <property type="match status" value="1"/>
</dbReference>
<evidence type="ECO:0000256" key="1">
    <source>
        <dbReference type="ARBA" id="ARBA00009995"/>
    </source>
</evidence>
<keyword evidence="7" id="KW-1185">Reference proteome</keyword>
<dbReference type="CDD" id="cd03784">
    <property type="entry name" value="GT1_Gtf-like"/>
    <property type="match status" value="1"/>
</dbReference>
<evidence type="ECO:0000313" key="6">
    <source>
        <dbReference type="EMBL" id="KAF8402207.1"/>
    </source>
</evidence>
<proteinExistence type="inferred from homology"/>
<evidence type="ECO:0000256" key="4">
    <source>
        <dbReference type="RuleBase" id="RU003718"/>
    </source>
</evidence>
<dbReference type="AlphaFoldDB" id="A0A834Z9E2"/>
<evidence type="ECO:0000256" key="5">
    <source>
        <dbReference type="RuleBase" id="RU362057"/>
    </source>
</evidence>
<evidence type="ECO:0000256" key="2">
    <source>
        <dbReference type="ARBA" id="ARBA00022676"/>
    </source>
</evidence>
<dbReference type="OMA" id="PEECISW"/>
<gene>
    <name evidence="6" type="ORF">HHK36_013159</name>
</gene>
<dbReference type="FunFam" id="3.40.50.2000:FF:000064">
    <property type="entry name" value="Glycosyltransferase"/>
    <property type="match status" value="1"/>
</dbReference>
<dbReference type="PANTHER" id="PTHR48047">
    <property type="entry name" value="GLYCOSYLTRANSFERASE"/>
    <property type="match status" value="1"/>
</dbReference>
<dbReference type="Gene3D" id="3.40.50.2000">
    <property type="entry name" value="Glycogen Phosphorylase B"/>
    <property type="match status" value="2"/>
</dbReference>
<comment type="similarity">
    <text evidence="1 4">Belongs to the UDP-glycosyltransferase family.</text>
</comment>
<protein>
    <recommendedName>
        <fullName evidence="5">Glycosyltransferase</fullName>
        <ecNumber evidence="5">2.4.1.-</ecNumber>
    </recommendedName>
</protein>
<dbReference type="OrthoDB" id="5835829at2759"/>
<reference evidence="6 7" key="1">
    <citation type="submission" date="2020-04" db="EMBL/GenBank/DDBJ databases">
        <title>Plant Genome Project.</title>
        <authorList>
            <person name="Zhang R.-G."/>
        </authorList>
    </citation>
    <scope>NUCLEOTIDE SEQUENCE [LARGE SCALE GENOMIC DNA]</scope>
    <source>
        <strain evidence="6">YNK0</strain>
        <tissue evidence="6">Leaf</tissue>
    </source>
</reference>
<keyword evidence="2 4" id="KW-0328">Glycosyltransferase</keyword>
<accession>A0A834Z9E2</accession>
<dbReference type="InterPro" id="IPR035595">
    <property type="entry name" value="UDP_glycos_trans_CS"/>
</dbReference>
<name>A0A834Z9E2_TETSI</name>
<keyword evidence="3 4" id="KW-0808">Transferase</keyword>
<dbReference type="PANTHER" id="PTHR48047:SF107">
    <property type="entry name" value="UDP-GLYCOSYLTRANSFERASE 92A1-LIKE"/>
    <property type="match status" value="1"/>
</dbReference>